<dbReference type="EMBL" id="QWKH01000071">
    <property type="protein sequence ID" value="NBI35069.1"/>
    <property type="molecule type" value="Genomic_DNA"/>
</dbReference>
<dbReference type="PROSITE" id="PS50056">
    <property type="entry name" value="TYR_PHOSPHATASE_2"/>
    <property type="match status" value="1"/>
</dbReference>
<name>A0A7C9NT66_9BACT</name>
<dbReference type="SUPFAM" id="SSF52799">
    <property type="entry name" value="(Phosphotyrosine protein) phosphatases II"/>
    <property type="match status" value="1"/>
</dbReference>
<dbReference type="Pfam" id="PF13350">
    <property type="entry name" value="Y_phosphatase3"/>
    <property type="match status" value="1"/>
</dbReference>
<evidence type="ECO:0000313" key="3">
    <source>
        <dbReference type="EMBL" id="NBI35069.1"/>
    </source>
</evidence>
<reference evidence="3" key="1">
    <citation type="submission" date="2018-08" db="EMBL/GenBank/DDBJ databases">
        <title>Murine metabolic-syndrome-specific gut microbial biobank.</title>
        <authorList>
            <person name="Liu C."/>
        </authorList>
    </citation>
    <scope>NUCLEOTIDE SEQUENCE [LARGE SCALE GENOMIC DNA]</scope>
    <source>
        <strain evidence="3">Z82</strain>
    </source>
</reference>
<dbReference type="InterPro" id="IPR016130">
    <property type="entry name" value="Tyr_Pase_AS"/>
</dbReference>
<dbReference type="InterPro" id="IPR029021">
    <property type="entry name" value="Prot-tyrosine_phosphatase-like"/>
</dbReference>
<feature type="domain" description="Tyrosine specific protein phosphatases" evidence="2">
    <location>
        <begin position="138"/>
        <end position="184"/>
    </location>
</feature>
<dbReference type="Gene3D" id="3.90.190.10">
    <property type="entry name" value="Protein tyrosine phosphatase superfamily"/>
    <property type="match status" value="1"/>
</dbReference>
<feature type="region of interest" description="Disordered" evidence="1">
    <location>
        <begin position="1"/>
        <end position="22"/>
    </location>
</feature>
<protein>
    <submittedName>
        <fullName evidence="3">Tyrosine-protein phosphatase</fullName>
    </submittedName>
</protein>
<dbReference type="AlphaFoldDB" id="A0A7C9NT66"/>
<dbReference type="InterPro" id="IPR000387">
    <property type="entry name" value="Tyr_Pase_dom"/>
</dbReference>
<gene>
    <name evidence="3" type="ORF">D1639_08530</name>
</gene>
<dbReference type="InterPro" id="IPR026893">
    <property type="entry name" value="Tyr/Ser_Pase_IphP-type"/>
</dbReference>
<dbReference type="PROSITE" id="PS00383">
    <property type="entry name" value="TYR_PHOSPHATASE_1"/>
    <property type="match status" value="1"/>
</dbReference>
<organism evidence="3">
    <name type="scientific">Muribaculaceae bacterium Z82</name>
    <dbReference type="NCBI Taxonomy" id="2304548"/>
    <lineage>
        <taxon>Bacteria</taxon>
        <taxon>Pseudomonadati</taxon>
        <taxon>Bacteroidota</taxon>
        <taxon>Bacteroidia</taxon>
        <taxon>Bacteroidales</taxon>
        <taxon>Muribaculaceae</taxon>
    </lineage>
</organism>
<evidence type="ECO:0000259" key="2">
    <source>
        <dbReference type="PROSITE" id="PS50056"/>
    </source>
</evidence>
<dbReference type="GO" id="GO:0004721">
    <property type="term" value="F:phosphoprotein phosphatase activity"/>
    <property type="evidence" value="ECO:0007669"/>
    <property type="project" value="InterPro"/>
</dbReference>
<comment type="caution">
    <text evidence="3">The sequence shown here is derived from an EMBL/GenBank/DDBJ whole genome shotgun (WGS) entry which is preliminary data.</text>
</comment>
<sequence length="276" mass="29618">MTGGSDCVRSRRCDSLPGREPPALSAGCFSAAAPETFGSFGLRAVGGGPLEGARLFRSRQLAGMTAAEADGLAHGLGVRAIYDIRGQREVLAAPEPYVVGTKTIQLTPEEGQRPKSASQRLVAGVIGEYGAPEERMRANYRRYVQEYPLMGTALRSIAAEGVPALIHCVNGKDRTGVLSALIMVVGGAHPDDIMADYLATNQVNAAQIAEEAERLGEGMTPYERAILLSFLEARPSYLAAFFDEVARLYGSLERYLVEGVRITAPQLAQLQELYGR</sequence>
<proteinExistence type="predicted"/>
<accession>A0A7C9NT66</accession>
<evidence type="ECO:0000256" key="1">
    <source>
        <dbReference type="SAM" id="MobiDB-lite"/>
    </source>
</evidence>